<reference evidence="2 3" key="1">
    <citation type="submission" date="2020-08" db="EMBL/GenBank/DDBJ databases">
        <authorList>
            <person name="Hejnol A."/>
        </authorList>
    </citation>
    <scope>NUCLEOTIDE SEQUENCE [LARGE SCALE GENOMIC DNA]</scope>
</reference>
<sequence length="205" mass="21761">MSATGLEEFLNSDSTDDGRFDSLVRSSTPTAAKEIPSNSVNNNHIEELQNAEIVTKNGNQPIVVSAKTNPVLVNVGSTNVGTLPTSMLAQSRSPTPKKVTGAIRSQIQIVTVAGGNTIGNRNSPNTPQRVLAPRTVTSAPIRIAPQARQQTPGLVLPQSLGQNALIMKSEQGQWVLLQGQTGAQIQQRPVTTTTVRVSFPLGHKL</sequence>
<evidence type="ECO:0000313" key="3">
    <source>
        <dbReference type="Proteomes" id="UP000549394"/>
    </source>
</evidence>
<evidence type="ECO:0000313" key="2">
    <source>
        <dbReference type="EMBL" id="CAD5126116.1"/>
    </source>
</evidence>
<keyword evidence="3" id="KW-1185">Reference proteome</keyword>
<comment type="caution">
    <text evidence="2">The sequence shown here is derived from an EMBL/GenBank/DDBJ whole genome shotgun (WGS) entry which is preliminary data.</text>
</comment>
<dbReference type="Proteomes" id="UP000549394">
    <property type="component" value="Unassembled WGS sequence"/>
</dbReference>
<feature type="region of interest" description="Disordered" evidence="1">
    <location>
        <begin position="1"/>
        <end position="21"/>
    </location>
</feature>
<gene>
    <name evidence="2" type="ORF">DGYR_LOCUS13392</name>
</gene>
<accession>A0A7I8WDC5</accession>
<name>A0A7I8WDC5_9ANNE</name>
<protein>
    <submittedName>
        <fullName evidence="2">Uncharacterized protein</fullName>
    </submittedName>
</protein>
<proteinExistence type="predicted"/>
<dbReference type="AlphaFoldDB" id="A0A7I8WDC5"/>
<organism evidence="2 3">
    <name type="scientific">Dimorphilus gyrociliatus</name>
    <dbReference type="NCBI Taxonomy" id="2664684"/>
    <lineage>
        <taxon>Eukaryota</taxon>
        <taxon>Metazoa</taxon>
        <taxon>Spiralia</taxon>
        <taxon>Lophotrochozoa</taxon>
        <taxon>Annelida</taxon>
        <taxon>Polychaeta</taxon>
        <taxon>Polychaeta incertae sedis</taxon>
        <taxon>Dinophilidae</taxon>
        <taxon>Dimorphilus</taxon>
    </lineage>
</organism>
<dbReference type="EMBL" id="CAJFCJ010000032">
    <property type="protein sequence ID" value="CAD5126116.1"/>
    <property type="molecule type" value="Genomic_DNA"/>
</dbReference>
<evidence type="ECO:0000256" key="1">
    <source>
        <dbReference type="SAM" id="MobiDB-lite"/>
    </source>
</evidence>